<evidence type="ECO:0000313" key="9">
    <source>
        <dbReference type="Proteomes" id="UP001170481"/>
    </source>
</evidence>
<dbReference type="Proteomes" id="UP001170481">
    <property type="component" value="Unassembled WGS sequence"/>
</dbReference>
<feature type="signal peptide" evidence="6">
    <location>
        <begin position="1"/>
        <end position="24"/>
    </location>
</feature>
<feature type="domain" description="Fe/B12 periplasmic-binding" evidence="7">
    <location>
        <begin position="35"/>
        <end position="292"/>
    </location>
</feature>
<protein>
    <submittedName>
        <fullName evidence="8">ABC transporter substrate-binding protein</fullName>
    </submittedName>
</protein>
<dbReference type="PANTHER" id="PTHR30532:SF1">
    <property type="entry name" value="IRON(3+)-HYDROXAMATE-BINDING PROTEIN FHUD"/>
    <property type="match status" value="1"/>
</dbReference>
<proteinExistence type="inferred from homology"/>
<dbReference type="InterPro" id="IPR051313">
    <property type="entry name" value="Bact_iron-sidero_bind"/>
</dbReference>
<accession>A0AAP4WUT8</accession>
<gene>
    <name evidence="8" type="ORF">Q4535_04510</name>
</gene>
<dbReference type="GO" id="GO:1901678">
    <property type="term" value="P:iron coordination entity transport"/>
    <property type="evidence" value="ECO:0007669"/>
    <property type="project" value="UniProtKB-ARBA"/>
</dbReference>
<comment type="similarity">
    <text evidence="2">Belongs to the bacterial solute-binding protein 8 family.</text>
</comment>
<dbReference type="Gene3D" id="3.40.50.1980">
    <property type="entry name" value="Nitrogenase molybdenum iron protein domain"/>
    <property type="match status" value="2"/>
</dbReference>
<dbReference type="GO" id="GO:0030288">
    <property type="term" value="C:outer membrane-bounded periplasmic space"/>
    <property type="evidence" value="ECO:0007669"/>
    <property type="project" value="TreeGrafter"/>
</dbReference>
<dbReference type="RefSeq" id="WP_169477151.1">
    <property type="nucleotide sequence ID" value="NZ_JAUORK010000004.1"/>
</dbReference>
<dbReference type="EMBL" id="JAUORK010000004">
    <property type="protein sequence ID" value="MDO6671375.1"/>
    <property type="molecule type" value="Genomic_DNA"/>
</dbReference>
<evidence type="ECO:0000256" key="6">
    <source>
        <dbReference type="SAM" id="SignalP"/>
    </source>
</evidence>
<evidence type="ECO:0000256" key="3">
    <source>
        <dbReference type="ARBA" id="ARBA00022448"/>
    </source>
</evidence>
<organism evidence="8 9">
    <name type="scientific">Cobetia amphilecti</name>
    <dbReference type="NCBI Taxonomy" id="1055104"/>
    <lineage>
        <taxon>Bacteria</taxon>
        <taxon>Pseudomonadati</taxon>
        <taxon>Pseudomonadota</taxon>
        <taxon>Gammaproteobacteria</taxon>
        <taxon>Oceanospirillales</taxon>
        <taxon>Halomonadaceae</taxon>
        <taxon>Cobetia</taxon>
    </lineage>
</organism>
<evidence type="ECO:0000256" key="4">
    <source>
        <dbReference type="ARBA" id="ARBA00022496"/>
    </source>
</evidence>
<comment type="subcellular location">
    <subcellularLocation>
        <location evidence="1">Cell envelope</location>
    </subcellularLocation>
</comment>
<dbReference type="PROSITE" id="PS50983">
    <property type="entry name" value="FE_B12_PBP"/>
    <property type="match status" value="1"/>
</dbReference>
<keyword evidence="3" id="KW-0813">Transport</keyword>
<dbReference type="PANTHER" id="PTHR30532">
    <property type="entry name" value="IRON III DICITRATE-BINDING PERIPLASMIC PROTEIN"/>
    <property type="match status" value="1"/>
</dbReference>
<sequence>MKVSGLTLSVTTLLLASLPFSAQAHEVEGGAHGPSVVSLDWGAADTLDELGLSEHLIGVSHKPAPAYVAHLVEGRADIGGLKEPDVEAIAGLEPDLILVTGRQSGSLEVLKAVAETRDVTLAEGDYFEALSGKVLSLASEYHAEEKAREHLAALESDIATAREGLAEDLEALVVIHNDGRYILRQEPVVTELLQIAQPELPDSVEPVSRGKRTFYPLSPANIAEMAPDELYVIDRSAAIGQTPMDAEVLRAALADAGGETIGVTVLSPGLWYLSGSGLQSVRAQMNEILEGL</sequence>
<dbReference type="AlphaFoldDB" id="A0AAP4WUT8"/>
<comment type="caution">
    <text evidence="8">The sequence shown here is derived from an EMBL/GenBank/DDBJ whole genome shotgun (WGS) entry which is preliminary data.</text>
</comment>
<evidence type="ECO:0000313" key="8">
    <source>
        <dbReference type="EMBL" id="MDO6671375.1"/>
    </source>
</evidence>
<keyword evidence="5 6" id="KW-0732">Signal</keyword>
<name>A0AAP4WUT8_9GAMM</name>
<reference evidence="8" key="1">
    <citation type="submission" date="2023-07" db="EMBL/GenBank/DDBJ databases">
        <title>Genome content predicts the carbon catabolic preferences of heterotrophic bacteria.</title>
        <authorList>
            <person name="Gralka M."/>
        </authorList>
    </citation>
    <scope>NUCLEOTIDE SEQUENCE</scope>
    <source>
        <strain evidence="8">C2R13</strain>
    </source>
</reference>
<dbReference type="Pfam" id="PF01497">
    <property type="entry name" value="Peripla_BP_2"/>
    <property type="match status" value="1"/>
</dbReference>
<evidence type="ECO:0000256" key="5">
    <source>
        <dbReference type="ARBA" id="ARBA00022729"/>
    </source>
</evidence>
<keyword evidence="4" id="KW-0408">Iron</keyword>
<evidence type="ECO:0000256" key="2">
    <source>
        <dbReference type="ARBA" id="ARBA00008814"/>
    </source>
</evidence>
<dbReference type="InterPro" id="IPR002491">
    <property type="entry name" value="ABC_transptr_periplasmic_BD"/>
</dbReference>
<keyword evidence="4" id="KW-0406">Ion transport</keyword>
<feature type="chain" id="PRO_5042990366" evidence="6">
    <location>
        <begin position="25"/>
        <end position="292"/>
    </location>
</feature>
<keyword evidence="4" id="KW-0410">Iron transport</keyword>
<dbReference type="SUPFAM" id="SSF53807">
    <property type="entry name" value="Helical backbone' metal receptor"/>
    <property type="match status" value="1"/>
</dbReference>
<evidence type="ECO:0000256" key="1">
    <source>
        <dbReference type="ARBA" id="ARBA00004196"/>
    </source>
</evidence>
<evidence type="ECO:0000259" key="7">
    <source>
        <dbReference type="PROSITE" id="PS50983"/>
    </source>
</evidence>